<evidence type="ECO:0000256" key="1">
    <source>
        <dbReference type="SAM" id="MobiDB-lite"/>
    </source>
</evidence>
<evidence type="ECO:0000313" key="2">
    <source>
        <dbReference type="EMBL" id="GGR25383.1"/>
    </source>
</evidence>
<name>A0A918FDR7_9DEIO</name>
<accession>A0A918FDR7</accession>
<sequence length="193" mass="20100">MTPDAPTPSTSLAAEEQRAAELREAQFTRKLVLAVLSTLQHKGILKAAEVDALLLAARRAADAASPAVTAATAAATPPSVQPPMPAAPTPLQTTEVRAKTGVPMKVRAEPARPIALHTQPPAPVPTEQPVPQVAEPAEQPQPVAAALPDEAEPAAVSAERRETGDVRRLYKGGKSSKDDTASKAPPVFDIQID</sequence>
<dbReference type="AlphaFoldDB" id="A0A918FDR7"/>
<reference evidence="2" key="1">
    <citation type="journal article" date="2014" name="Int. J. Syst. Evol. Microbiol.">
        <title>Complete genome sequence of Corynebacterium casei LMG S-19264T (=DSM 44701T), isolated from a smear-ripened cheese.</title>
        <authorList>
            <consortium name="US DOE Joint Genome Institute (JGI-PGF)"/>
            <person name="Walter F."/>
            <person name="Albersmeier A."/>
            <person name="Kalinowski J."/>
            <person name="Ruckert C."/>
        </authorList>
    </citation>
    <scope>NUCLEOTIDE SEQUENCE</scope>
    <source>
        <strain evidence="2">JCM 31311</strain>
    </source>
</reference>
<dbReference type="EMBL" id="BMQL01000035">
    <property type="protein sequence ID" value="GGR25383.1"/>
    <property type="molecule type" value="Genomic_DNA"/>
</dbReference>
<feature type="region of interest" description="Disordered" evidence="1">
    <location>
        <begin position="59"/>
        <end position="92"/>
    </location>
</feature>
<feature type="compositionally biased region" description="Low complexity" evidence="1">
    <location>
        <begin position="59"/>
        <end position="78"/>
    </location>
</feature>
<dbReference type="Proteomes" id="UP000603865">
    <property type="component" value="Unassembled WGS sequence"/>
</dbReference>
<feature type="region of interest" description="Disordered" evidence="1">
    <location>
        <begin position="107"/>
        <end position="193"/>
    </location>
</feature>
<keyword evidence="3" id="KW-1185">Reference proteome</keyword>
<feature type="compositionally biased region" description="Low complexity" evidence="1">
    <location>
        <begin position="129"/>
        <end position="156"/>
    </location>
</feature>
<proteinExistence type="predicted"/>
<reference evidence="2" key="2">
    <citation type="submission" date="2020-09" db="EMBL/GenBank/DDBJ databases">
        <authorList>
            <person name="Sun Q."/>
            <person name="Ohkuma M."/>
        </authorList>
    </citation>
    <scope>NUCLEOTIDE SEQUENCE</scope>
    <source>
        <strain evidence="2">JCM 31311</strain>
    </source>
</reference>
<gene>
    <name evidence="2" type="ORF">GCM10008957_41270</name>
</gene>
<dbReference type="RefSeq" id="WP_189092391.1">
    <property type="nucleotide sequence ID" value="NZ_BMQL01000035.1"/>
</dbReference>
<organism evidence="2 3">
    <name type="scientific">Deinococcus ruber</name>
    <dbReference type="NCBI Taxonomy" id="1848197"/>
    <lineage>
        <taxon>Bacteria</taxon>
        <taxon>Thermotogati</taxon>
        <taxon>Deinococcota</taxon>
        <taxon>Deinococci</taxon>
        <taxon>Deinococcales</taxon>
        <taxon>Deinococcaceae</taxon>
        <taxon>Deinococcus</taxon>
    </lineage>
</organism>
<protein>
    <submittedName>
        <fullName evidence="2">Uncharacterized protein</fullName>
    </submittedName>
</protein>
<feature type="compositionally biased region" description="Pro residues" evidence="1">
    <location>
        <begin position="79"/>
        <end position="88"/>
    </location>
</feature>
<feature type="compositionally biased region" description="Basic and acidic residues" evidence="1">
    <location>
        <begin position="158"/>
        <end position="168"/>
    </location>
</feature>
<comment type="caution">
    <text evidence="2">The sequence shown here is derived from an EMBL/GenBank/DDBJ whole genome shotgun (WGS) entry which is preliminary data.</text>
</comment>
<evidence type="ECO:0000313" key="3">
    <source>
        <dbReference type="Proteomes" id="UP000603865"/>
    </source>
</evidence>